<accession>A0A7W9SNA3</accession>
<dbReference type="Gene3D" id="3.40.1580.10">
    <property type="entry name" value="SMI1/KNR4-like"/>
    <property type="match status" value="1"/>
</dbReference>
<dbReference type="SUPFAM" id="SSF160631">
    <property type="entry name" value="SMI1/KNR4-like"/>
    <property type="match status" value="1"/>
</dbReference>
<sequence>MTTTDDSHAWLKTVREGIAELTQHYGGYWRREKIVLGSCPTEKELAVREQGLGIRLPEDYRDFLLHIGNGGFGPDLGLSVFPLGPNDPSLEHGSHWPSIPEHEEVIGSPFPHTKARHFFTDTPPDDWEVLTGFLELGDRGCGMYSILVVSGEEYGHVWQTDEYGVGPYEEGYRLTSLIGKLLWPPIRPHRYTFKDWYLDWLQAMLNTARRSAP</sequence>
<proteinExistence type="predicted"/>
<dbReference type="InterPro" id="IPR018958">
    <property type="entry name" value="Knr4/Smi1-like_dom"/>
</dbReference>
<dbReference type="RefSeq" id="WP_184193359.1">
    <property type="nucleotide sequence ID" value="NZ_JACHGW010000001.1"/>
</dbReference>
<comment type="caution">
    <text evidence="2">The sequence shown here is derived from an EMBL/GenBank/DDBJ whole genome shotgun (WGS) entry which is preliminary data.</text>
</comment>
<dbReference type="SMART" id="SM00860">
    <property type="entry name" value="SMI1_KNR4"/>
    <property type="match status" value="1"/>
</dbReference>
<feature type="domain" description="Knr4/Smi1-like" evidence="1">
    <location>
        <begin position="39"/>
        <end position="199"/>
    </location>
</feature>
<dbReference type="Proteomes" id="UP000520814">
    <property type="component" value="Unassembled WGS sequence"/>
</dbReference>
<protein>
    <recommendedName>
        <fullName evidence="1">Knr4/Smi1-like domain-containing protein</fullName>
    </recommendedName>
</protein>
<gene>
    <name evidence="2" type="ORF">HNQ39_001524</name>
</gene>
<dbReference type="EMBL" id="JACHGW010000001">
    <property type="protein sequence ID" value="MBB6049762.1"/>
    <property type="molecule type" value="Genomic_DNA"/>
</dbReference>
<reference evidence="2 3" key="1">
    <citation type="submission" date="2020-08" db="EMBL/GenBank/DDBJ databases">
        <title>Genomic Encyclopedia of Type Strains, Phase IV (KMG-IV): sequencing the most valuable type-strain genomes for metagenomic binning, comparative biology and taxonomic classification.</title>
        <authorList>
            <person name="Goeker M."/>
        </authorList>
    </citation>
    <scope>NUCLEOTIDE SEQUENCE [LARGE SCALE GENOMIC DNA]</scope>
    <source>
        <strain evidence="2 3">DSM 23562</strain>
    </source>
</reference>
<organism evidence="2 3">
    <name type="scientific">Armatimonas rosea</name>
    <dbReference type="NCBI Taxonomy" id="685828"/>
    <lineage>
        <taxon>Bacteria</taxon>
        <taxon>Bacillati</taxon>
        <taxon>Armatimonadota</taxon>
        <taxon>Armatimonadia</taxon>
        <taxon>Armatimonadales</taxon>
        <taxon>Armatimonadaceae</taxon>
        <taxon>Armatimonas</taxon>
    </lineage>
</organism>
<dbReference type="AlphaFoldDB" id="A0A7W9SNA3"/>
<dbReference type="InterPro" id="IPR037883">
    <property type="entry name" value="Knr4/Smi1-like_sf"/>
</dbReference>
<evidence type="ECO:0000313" key="3">
    <source>
        <dbReference type="Proteomes" id="UP000520814"/>
    </source>
</evidence>
<name>A0A7W9SNA3_ARMRO</name>
<evidence type="ECO:0000259" key="1">
    <source>
        <dbReference type="SMART" id="SM00860"/>
    </source>
</evidence>
<evidence type="ECO:0000313" key="2">
    <source>
        <dbReference type="EMBL" id="MBB6049762.1"/>
    </source>
</evidence>
<keyword evidence="3" id="KW-1185">Reference proteome</keyword>
<dbReference type="Pfam" id="PF09346">
    <property type="entry name" value="SMI1_KNR4"/>
    <property type="match status" value="1"/>
</dbReference>